<dbReference type="PANTHER" id="PTHR30472">
    <property type="entry name" value="FERRIC ENTEROBACTIN TRANSPORT SYSTEM PERMEASE PROTEIN"/>
    <property type="match status" value="1"/>
</dbReference>
<dbReference type="Gene3D" id="1.10.3470.10">
    <property type="entry name" value="ABC transporter involved in vitamin B12 uptake, BtuC"/>
    <property type="match status" value="1"/>
</dbReference>
<keyword evidence="12" id="KW-1185">Reference proteome</keyword>
<protein>
    <submittedName>
        <fullName evidence="9">Iron ABC transporter permease</fullName>
    </submittedName>
</protein>
<evidence type="ECO:0000256" key="5">
    <source>
        <dbReference type="ARBA" id="ARBA00022692"/>
    </source>
</evidence>
<evidence type="ECO:0000256" key="2">
    <source>
        <dbReference type="ARBA" id="ARBA00007935"/>
    </source>
</evidence>
<evidence type="ECO:0000313" key="11">
    <source>
        <dbReference type="Proteomes" id="UP001220962"/>
    </source>
</evidence>
<dbReference type="InterPro" id="IPR000522">
    <property type="entry name" value="ABC_transptr_permease_BtuC"/>
</dbReference>
<accession>A0AAX3MXS9</accession>
<comment type="subcellular location">
    <subcellularLocation>
        <location evidence="1">Cell membrane</location>
        <topology evidence="1">Multi-pass membrane protein</topology>
    </subcellularLocation>
</comment>
<dbReference type="RefSeq" id="WP_047914480.1">
    <property type="nucleotide sequence ID" value="NZ_CP118101.1"/>
</dbReference>
<feature type="transmembrane region" description="Helical" evidence="8">
    <location>
        <begin position="309"/>
        <end position="328"/>
    </location>
</feature>
<dbReference type="GO" id="GO:0033214">
    <property type="term" value="P:siderophore-iron import into cell"/>
    <property type="evidence" value="ECO:0007669"/>
    <property type="project" value="TreeGrafter"/>
</dbReference>
<evidence type="ECO:0000313" key="9">
    <source>
        <dbReference type="EMBL" id="WDH81848.1"/>
    </source>
</evidence>
<gene>
    <name evidence="9" type="ORF">PUW23_20480</name>
    <name evidence="10" type="ORF">PUW25_20360</name>
</gene>
<dbReference type="EMBL" id="CP118108">
    <property type="protein sequence ID" value="WDI01575.1"/>
    <property type="molecule type" value="Genomic_DNA"/>
</dbReference>
<feature type="transmembrane region" description="Helical" evidence="8">
    <location>
        <begin position="239"/>
        <end position="265"/>
    </location>
</feature>
<feature type="transmembrane region" description="Helical" evidence="8">
    <location>
        <begin position="196"/>
        <end position="218"/>
    </location>
</feature>
<dbReference type="Proteomes" id="UP001221519">
    <property type="component" value="Chromosome"/>
</dbReference>
<name>A0AAX3MXS9_9BACL</name>
<keyword evidence="4" id="KW-1003">Cell membrane</keyword>
<evidence type="ECO:0000256" key="6">
    <source>
        <dbReference type="ARBA" id="ARBA00022989"/>
    </source>
</evidence>
<feature type="transmembrane region" description="Helical" evidence="8">
    <location>
        <begin position="120"/>
        <end position="139"/>
    </location>
</feature>
<keyword evidence="5 8" id="KW-0812">Transmembrane</keyword>
<dbReference type="CDD" id="cd06550">
    <property type="entry name" value="TM_ABC_iron-siderophores_like"/>
    <property type="match status" value="1"/>
</dbReference>
<dbReference type="SUPFAM" id="SSF81345">
    <property type="entry name" value="ABC transporter involved in vitamin B12 uptake, BtuC"/>
    <property type="match status" value="1"/>
</dbReference>
<keyword evidence="6 8" id="KW-1133">Transmembrane helix</keyword>
<feature type="transmembrane region" description="Helical" evidence="8">
    <location>
        <begin position="12"/>
        <end position="44"/>
    </location>
</feature>
<organism evidence="9 11">
    <name type="scientific">Paenibacillus urinalis</name>
    <dbReference type="NCBI Taxonomy" id="521520"/>
    <lineage>
        <taxon>Bacteria</taxon>
        <taxon>Bacillati</taxon>
        <taxon>Bacillota</taxon>
        <taxon>Bacilli</taxon>
        <taxon>Bacillales</taxon>
        <taxon>Paenibacillaceae</taxon>
        <taxon>Paenibacillus</taxon>
    </lineage>
</organism>
<evidence type="ECO:0000313" key="12">
    <source>
        <dbReference type="Proteomes" id="UP001221519"/>
    </source>
</evidence>
<dbReference type="FunFam" id="1.10.3470.10:FF:000001">
    <property type="entry name" value="Vitamin B12 ABC transporter permease BtuC"/>
    <property type="match status" value="1"/>
</dbReference>
<dbReference type="InterPro" id="IPR037294">
    <property type="entry name" value="ABC_BtuC-like"/>
</dbReference>
<keyword evidence="7 8" id="KW-0472">Membrane</keyword>
<evidence type="ECO:0000256" key="4">
    <source>
        <dbReference type="ARBA" id="ARBA00022475"/>
    </source>
</evidence>
<evidence type="ECO:0000313" key="10">
    <source>
        <dbReference type="EMBL" id="WDI01575.1"/>
    </source>
</evidence>
<feature type="transmembrane region" description="Helical" evidence="8">
    <location>
        <begin position="151"/>
        <end position="170"/>
    </location>
</feature>
<keyword evidence="3" id="KW-0813">Transport</keyword>
<proteinExistence type="inferred from homology"/>
<dbReference type="PANTHER" id="PTHR30472:SF37">
    <property type="entry name" value="FE(3+) DICITRATE TRANSPORT SYSTEM PERMEASE PROTEIN FECD-RELATED"/>
    <property type="match status" value="1"/>
</dbReference>
<reference evidence="9 12" key="1">
    <citation type="submission" date="2023-02" db="EMBL/GenBank/DDBJ databases">
        <title>Pathogen: clinical or host-associated sample.</title>
        <authorList>
            <person name="Hergert J."/>
            <person name="Casey R."/>
            <person name="Wagner J."/>
            <person name="Young E.L."/>
            <person name="Oakeson K.F."/>
        </authorList>
    </citation>
    <scope>NUCLEOTIDE SEQUENCE</scope>
    <source>
        <strain evidence="10 12">2022CK-00829</strain>
        <strain evidence="9">2022CK-00830</strain>
    </source>
</reference>
<feature type="transmembrane region" description="Helical" evidence="8">
    <location>
        <begin position="97"/>
        <end position="114"/>
    </location>
</feature>
<dbReference type="EMBL" id="CP118101">
    <property type="protein sequence ID" value="WDH81848.1"/>
    <property type="molecule type" value="Genomic_DNA"/>
</dbReference>
<evidence type="ECO:0000256" key="7">
    <source>
        <dbReference type="ARBA" id="ARBA00023136"/>
    </source>
</evidence>
<feature type="transmembrane region" description="Helical" evidence="8">
    <location>
        <begin position="64"/>
        <end position="85"/>
    </location>
</feature>
<dbReference type="Proteomes" id="UP001220962">
    <property type="component" value="Chromosome"/>
</dbReference>
<evidence type="ECO:0000256" key="1">
    <source>
        <dbReference type="ARBA" id="ARBA00004651"/>
    </source>
</evidence>
<dbReference type="GO" id="GO:0005886">
    <property type="term" value="C:plasma membrane"/>
    <property type="evidence" value="ECO:0007669"/>
    <property type="project" value="UniProtKB-SubCell"/>
</dbReference>
<comment type="similarity">
    <text evidence="2">Belongs to the binding-protein-dependent transport system permease family. FecCD subfamily.</text>
</comment>
<dbReference type="GO" id="GO:0022857">
    <property type="term" value="F:transmembrane transporter activity"/>
    <property type="evidence" value="ECO:0007669"/>
    <property type="project" value="InterPro"/>
</dbReference>
<dbReference type="Pfam" id="PF01032">
    <property type="entry name" value="FecCD"/>
    <property type="match status" value="1"/>
</dbReference>
<sequence>MNGSIRSRNKLTFGFLFILVILLALINIAVGAVSVTFMDILHAFTGKGDPDVSHIIIHYRLPRIILAIMVGAGLAVSGLISQAILMNPMAAPDTLGISAGSALGAVATVLLLTPNMHSQALTALAAFAGGAAGALLVYVLAYQKGLNPVRLALIGVAVSACGSTWIQLLITKTSAGTSTVLLWLNGSLWGRTWDQVLQLAPLIVIFIPMVWLFSRAMDILALGESMSKGLGVSLEKMRLILLLLTVLLASGSVATVGMIGFVGLVSPHIARKLVSGGHRAYVPAAALTGSVMLLLSDTMGRVLLPPIEFPAGLVTSIIGAPFFVFLLWRESRKQAQV</sequence>
<dbReference type="AlphaFoldDB" id="A0AAX3MXS9"/>
<evidence type="ECO:0000256" key="3">
    <source>
        <dbReference type="ARBA" id="ARBA00022448"/>
    </source>
</evidence>
<evidence type="ECO:0000256" key="8">
    <source>
        <dbReference type="SAM" id="Phobius"/>
    </source>
</evidence>